<comment type="catalytic activity">
    <reaction evidence="6">
        <text>L-tryptophan + O2 = indole-3-acetamide + CO2 + H2O</text>
        <dbReference type="Rhea" id="RHEA:16165"/>
        <dbReference type="ChEBI" id="CHEBI:15377"/>
        <dbReference type="ChEBI" id="CHEBI:15379"/>
        <dbReference type="ChEBI" id="CHEBI:16031"/>
        <dbReference type="ChEBI" id="CHEBI:16526"/>
        <dbReference type="ChEBI" id="CHEBI:57912"/>
        <dbReference type="EC" id="1.13.12.3"/>
    </reaction>
</comment>
<comment type="similarity">
    <text evidence="2">Belongs to the tryptophan 2-monooxygenase family.</text>
</comment>
<evidence type="ECO:0000313" key="10">
    <source>
        <dbReference type="Proteomes" id="UP000317365"/>
    </source>
</evidence>
<dbReference type="PANTHER" id="PTHR10742:SF410">
    <property type="entry name" value="LYSINE-SPECIFIC HISTONE DEMETHYLASE 2"/>
    <property type="match status" value="1"/>
</dbReference>
<gene>
    <name evidence="9" type="ORF">EXZ61_00445</name>
</gene>
<keyword evidence="5" id="KW-0073">Auxin biosynthesis</keyword>
<evidence type="ECO:0000256" key="6">
    <source>
        <dbReference type="ARBA" id="ARBA00047321"/>
    </source>
</evidence>
<proteinExistence type="inferred from homology"/>
<dbReference type="EMBL" id="CP036282">
    <property type="protein sequence ID" value="QDL52764.1"/>
    <property type="molecule type" value="Genomic_DNA"/>
</dbReference>
<feature type="transmembrane region" description="Helical" evidence="7">
    <location>
        <begin position="56"/>
        <end position="74"/>
    </location>
</feature>
<dbReference type="Gene3D" id="3.50.50.60">
    <property type="entry name" value="FAD/NAD(P)-binding domain"/>
    <property type="match status" value="1"/>
</dbReference>
<evidence type="ECO:0000256" key="4">
    <source>
        <dbReference type="ARBA" id="ARBA00017871"/>
    </source>
</evidence>
<dbReference type="InterPro" id="IPR002937">
    <property type="entry name" value="Amino_oxidase"/>
</dbReference>
<keyword evidence="7" id="KW-0812">Transmembrane</keyword>
<dbReference type="SUPFAM" id="SSF51905">
    <property type="entry name" value="FAD/NAD(P)-binding domain"/>
    <property type="match status" value="1"/>
</dbReference>
<dbReference type="PRINTS" id="PR00419">
    <property type="entry name" value="ADXRDTASE"/>
</dbReference>
<dbReference type="AlphaFoldDB" id="A0A515EJC4"/>
<evidence type="ECO:0000256" key="1">
    <source>
        <dbReference type="ARBA" id="ARBA00004814"/>
    </source>
</evidence>
<dbReference type="Proteomes" id="UP000317365">
    <property type="component" value="Chromosome"/>
</dbReference>
<accession>A0A515EJC4</accession>
<protein>
    <recommendedName>
        <fullName evidence="4">Tryptophan 2-monooxygenase</fullName>
        <ecNumber evidence="3">1.13.12.3</ecNumber>
    </recommendedName>
</protein>
<evidence type="ECO:0000313" key="9">
    <source>
        <dbReference type="EMBL" id="QDL52764.1"/>
    </source>
</evidence>
<dbReference type="Pfam" id="PF01593">
    <property type="entry name" value="Amino_oxidase"/>
    <property type="match status" value="1"/>
</dbReference>
<name>A0A515EJC4_9BURK</name>
<evidence type="ECO:0000256" key="5">
    <source>
        <dbReference type="ARBA" id="ARBA00023070"/>
    </source>
</evidence>
<feature type="domain" description="Amine oxidase" evidence="8">
    <location>
        <begin position="68"/>
        <end position="143"/>
    </location>
</feature>
<reference evidence="10" key="2">
    <citation type="journal article" date="2020" name="Int. J. Syst. Evol. Microbiol.">
        <title>Genomic insights into a novel species Rhodoferax aquaticus sp. nov., isolated from freshwater.</title>
        <authorList>
            <person name="Li T."/>
            <person name="Zhuo Y."/>
            <person name="Jin C.Z."/>
            <person name="Wu X."/>
            <person name="Ko S.R."/>
            <person name="Jin F.J."/>
            <person name="Ahn C.Y."/>
            <person name="Oh H.M."/>
            <person name="Lee H.G."/>
            <person name="Jin L."/>
        </authorList>
    </citation>
    <scope>NUCLEOTIDE SEQUENCE [LARGE SCALE GENOMIC DNA]</scope>
    <source>
        <strain evidence="10">Gr-4</strain>
    </source>
</reference>
<dbReference type="KEGG" id="rhg:EXZ61_00445"/>
<sequence length="213" mass="22597">MRITQRSIGGAMRHIELGRRTAMGAVGLGLGAVLAPQAFAQTQRPTDLTEPMAPGVAGGRVIVIGAGVSGLAAAQRLRSAGMDVLVLEARDRIGGRVFTQTHWQGPAIDLGASWIHGAGPANPIAKLARQMGARLTPTSEERAGVYSGDGGELGAAEQRWLESIRAQIRAAIAQGGRARRDRSLKALVYSALDYDRRAAVEQRMIDYVLNSSY</sequence>
<dbReference type="EC" id="1.13.12.3" evidence="3"/>
<evidence type="ECO:0000256" key="3">
    <source>
        <dbReference type="ARBA" id="ARBA00012535"/>
    </source>
</evidence>
<evidence type="ECO:0000256" key="2">
    <source>
        <dbReference type="ARBA" id="ARBA00005833"/>
    </source>
</evidence>
<dbReference type="InterPro" id="IPR036188">
    <property type="entry name" value="FAD/NAD-bd_sf"/>
</dbReference>
<dbReference type="PANTHER" id="PTHR10742">
    <property type="entry name" value="FLAVIN MONOAMINE OXIDASE"/>
    <property type="match status" value="1"/>
</dbReference>
<evidence type="ECO:0000256" key="7">
    <source>
        <dbReference type="SAM" id="Phobius"/>
    </source>
</evidence>
<dbReference type="GO" id="GO:0050361">
    <property type="term" value="F:tryptophan 2-monooxygenase activity"/>
    <property type="evidence" value="ECO:0007669"/>
    <property type="project" value="UniProtKB-EC"/>
</dbReference>
<keyword evidence="7" id="KW-1133">Transmembrane helix</keyword>
<comment type="pathway">
    <text evidence="1">Plant hormone metabolism; auxin biosynthesis.</text>
</comment>
<dbReference type="InterPro" id="IPR050281">
    <property type="entry name" value="Flavin_monoamine_oxidase"/>
</dbReference>
<organism evidence="9 10">
    <name type="scientific">Rhodoferax aquaticus</name>
    <dbReference type="NCBI Taxonomy" id="2527691"/>
    <lineage>
        <taxon>Bacteria</taxon>
        <taxon>Pseudomonadati</taxon>
        <taxon>Pseudomonadota</taxon>
        <taxon>Betaproteobacteria</taxon>
        <taxon>Burkholderiales</taxon>
        <taxon>Comamonadaceae</taxon>
        <taxon>Rhodoferax</taxon>
    </lineage>
</organism>
<keyword evidence="7" id="KW-0472">Membrane</keyword>
<evidence type="ECO:0000259" key="8">
    <source>
        <dbReference type="Pfam" id="PF01593"/>
    </source>
</evidence>
<reference evidence="10" key="1">
    <citation type="submission" date="2019-02" db="EMBL/GenBank/DDBJ databases">
        <title>Complete genome sequence of Rhodoferax sp. Gr-4.</title>
        <authorList>
            <person name="Jin L."/>
        </authorList>
    </citation>
    <scope>NUCLEOTIDE SEQUENCE [LARGE SCALE GENOMIC DNA]</scope>
    <source>
        <strain evidence="10">Gr-4</strain>
    </source>
</reference>
<dbReference type="GO" id="GO:0009851">
    <property type="term" value="P:auxin biosynthetic process"/>
    <property type="evidence" value="ECO:0007669"/>
    <property type="project" value="UniProtKB-KW"/>
</dbReference>
<keyword evidence="10" id="KW-1185">Reference proteome</keyword>